<name>A0A0G3G6B3_9GAMM</name>
<dbReference type="Proteomes" id="UP000064201">
    <property type="component" value="Chromosome"/>
</dbReference>
<proteinExistence type="predicted"/>
<dbReference type="STRING" id="106634.TVD_02995"/>
<protein>
    <submittedName>
        <fullName evidence="1">Uncharacterized protein</fullName>
    </submittedName>
</protein>
<dbReference type="AlphaFoldDB" id="A0A0G3G6B3"/>
<evidence type="ECO:0000313" key="1">
    <source>
        <dbReference type="EMBL" id="AKJ94401.1"/>
    </source>
</evidence>
<reference evidence="1 2" key="1">
    <citation type="submission" date="2015-04" db="EMBL/GenBank/DDBJ databases">
        <title>Complete Sequence for the Genome of the Thioalkalivibrio versutus D301.</title>
        <authorList>
            <person name="Mu T."/>
            <person name="Zhou J."/>
            <person name="Xu X."/>
        </authorList>
    </citation>
    <scope>NUCLEOTIDE SEQUENCE [LARGE SCALE GENOMIC DNA]</scope>
    <source>
        <strain evidence="1 2">D301</strain>
    </source>
</reference>
<keyword evidence="2" id="KW-1185">Reference proteome</keyword>
<dbReference type="OrthoDB" id="9814432at2"/>
<dbReference type="NCBIfam" id="NF041023">
    <property type="entry name" value="PP0621_fam"/>
    <property type="match status" value="1"/>
</dbReference>
<dbReference type="KEGG" id="tvr:TVD_02995"/>
<dbReference type="PATRIC" id="fig|106634.4.peg.611"/>
<organism evidence="1 2">
    <name type="scientific">Thioalkalivibrio versutus</name>
    <dbReference type="NCBI Taxonomy" id="106634"/>
    <lineage>
        <taxon>Bacteria</taxon>
        <taxon>Pseudomonadati</taxon>
        <taxon>Pseudomonadota</taxon>
        <taxon>Gammaproteobacteria</taxon>
        <taxon>Chromatiales</taxon>
        <taxon>Ectothiorhodospiraceae</taxon>
        <taxon>Thioalkalivibrio</taxon>
    </lineage>
</organism>
<dbReference type="InterPro" id="IPR049708">
    <property type="entry name" value="PP0621-like"/>
</dbReference>
<dbReference type="EMBL" id="CP011367">
    <property type="protein sequence ID" value="AKJ94401.1"/>
    <property type="molecule type" value="Genomic_DNA"/>
</dbReference>
<gene>
    <name evidence="1" type="ORF">TVD_02995</name>
</gene>
<accession>A0A0G3G6B3</accession>
<dbReference type="RefSeq" id="WP_018168003.1">
    <property type="nucleotide sequence ID" value="NZ_CP011367.1"/>
</dbReference>
<sequence>MRLLLLIVAIVAVFLAVRTLVRSTSNRKQVRQDERPERLKEGGAVIRCAFCGVHVPEAEAYRDGDRLYCSPQHAEVDRNRSDADSRTEDD</sequence>
<evidence type="ECO:0000313" key="2">
    <source>
        <dbReference type="Proteomes" id="UP000064201"/>
    </source>
</evidence>